<sequence length="321" mass="38593">MAKQIEFYNLDKEYPVNYEIWKDFAAFFLYTGYKIFSWKGGFKKHSYEVVRRVYYEANNKIEKGISFIDFETAKDRLYNNYSSFRYYFERAEKITSLDFKSKIDWTISEVYKNLSPRISLKNRLDIEYDFYKNCHDVLLCKIIIHYYAINHLNIEPKRLILDPLLLEDRISEENEPKKSEDNYNESEDISSSYLLTYDGILSLSNELRNMFINKELFDKIDFSKLKEYDIVYDSRKTNLELNFRYKTDLVIILILMKSKNIIQFANKKDMNKIFKECFGKEISETVFTNTEIKWATNKMNQNDSDAFKNANLFIDNYLLTL</sequence>
<dbReference type="KEGG" id="ctak:4412677_00397"/>
<proteinExistence type="predicted"/>
<accession>A0A239WM28</accession>
<evidence type="ECO:0000313" key="2">
    <source>
        <dbReference type="Proteomes" id="UP000215196"/>
    </source>
</evidence>
<gene>
    <name evidence="1" type="ORF">SAMEA4412677_00397</name>
</gene>
<reference evidence="1 2" key="1">
    <citation type="submission" date="2017-06" db="EMBL/GenBank/DDBJ databases">
        <authorList>
            <consortium name="Pathogen Informatics"/>
        </authorList>
    </citation>
    <scope>NUCLEOTIDE SEQUENCE [LARGE SCALE GENOMIC DNA]</scope>
    <source>
        <strain evidence="1 2">NCTC13490</strain>
    </source>
</reference>
<dbReference type="AlphaFoldDB" id="A0A239WM28"/>
<name>A0A239WM28_9FLAO</name>
<dbReference type="EMBL" id="LT906465">
    <property type="protein sequence ID" value="SNV35150.1"/>
    <property type="molecule type" value="Genomic_DNA"/>
</dbReference>
<evidence type="ECO:0000313" key="1">
    <source>
        <dbReference type="EMBL" id="SNV35150.1"/>
    </source>
</evidence>
<protein>
    <submittedName>
        <fullName evidence="1">Uncharacterized protein</fullName>
    </submittedName>
</protein>
<dbReference type="Proteomes" id="UP000215196">
    <property type="component" value="Chromosome 1"/>
</dbReference>
<dbReference type="RefSeq" id="WP_095069878.1">
    <property type="nucleotide sequence ID" value="NZ_LT906465.1"/>
</dbReference>
<organism evidence="1 2">
    <name type="scientific">Chryseobacterium taklimakanense</name>
    <dbReference type="NCBI Taxonomy" id="536441"/>
    <lineage>
        <taxon>Bacteria</taxon>
        <taxon>Pseudomonadati</taxon>
        <taxon>Bacteroidota</taxon>
        <taxon>Flavobacteriia</taxon>
        <taxon>Flavobacteriales</taxon>
        <taxon>Weeksellaceae</taxon>
        <taxon>Chryseobacterium group</taxon>
        <taxon>Chryseobacterium</taxon>
    </lineage>
</organism>
<keyword evidence="2" id="KW-1185">Reference proteome</keyword>